<evidence type="ECO:0000259" key="3">
    <source>
        <dbReference type="PROSITE" id="PS50853"/>
    </source>
</evidence>
<reference evidence="4" key="1">
    <citation type="submission" date="2022-11" db="EMBL/GenBank/DDBJ databases">
        <authorList>
            <person name="Morgan W.R."/>
            <person name="Tartar A."/>
        </authorList>
    </citation>
    <scope>NUCLEOTIDE SEQUENCE</scope>
    <source>
        <strain evidence="4">ARSEF 373</strain>
    </source>
</reference>
<feature type="domain" description="WW" evidence="2">
    <location>
        <begin position="88"/>
        <end position="122"/>
    </location>
</feature>
<evidence type="ECO:0000259" key="2">
    <source>
        <dbReference type="PROSITE" id="PS50020"/>
    </source>
</evidence>
<dbReference type="SUPFAM" id="SSF50494">
    <property type="entry name" value="Trypsin-like serine proteases"/>
    <property type="match status" value="1"/>
</dbReference>
<dbReference type="AlphaFoldDB" id="A0AAV2Z368"/>
<name>A0AAV2Z368_9STRA</name>
<dbReference type="SUPFAM" id="SSF49265">
    <property type="entry name" value="Fibronectin type III"/>
    <property type="match status" value="1"/>
</dbReference>
<dbReference type="InterPro" id="IPR003961">
    <property type="entry name" value="FN3_dom"/>
</dbReference>
<comment type="caution">
    <text evidence="4">The sequence shown here is derived from an EMBL/GenBank/DDBJ whole genome shotgun (WGS) entry which is preliminary data.</text>
</comment>
<sequence length="1000" mass="113261">MNVAGQGRSVPSVPSSAINTNTRHASIAALPSRRGGRGGRGSVRRATSVANAPRTQFLSEFRAHEEDMAARVIQRASRGFLGRRFVASLLTQLYEKQYDPVAKVYYYVNTQTNESSWEKPKALQLFMAADKDVRARQITLTPHEAAKRIQRLVRRHQALRAIKAMVRENYMKLFDERTRSFYYLNTRTGAVSEHKPVFLRADDEDLEIEQFHFRKAVCKISTSSNLYGSGVVGTFCGTLCVLTDGKTLPDQDTARAAHVVCNYAAGRIPFTVLLAPERFYVGLYVHEKAQGAGTTAKKYFDFVLCAVNEEQFTMVAGDNVVPLKLEMNDRKMGCATEGFRVGDYIELVGFPHGKMQVVHERRLTRLVPSSIQPARLEFSAPMESGASGSAIFTRGGMLLGALQYAPLKSPPSDCWYIKTILDAATELVTPAQPFLLAATISSKEVQVYWQMVRWYKPLERMDVVFEVEIARHDGRDEIHHEKFKAVYRGQGRTCHVGDLESDTMYSVRCRSANDMQHSAWSVPLRFATQPTPSMAWRLKQCKSMTESITRIRDNPHDSSVHFRAVQWIFAQVEQATSASRLERYEEELYGCQGLALLFETMSRFAVFHDNLLLSVRLLGRLARMKTLTQRYLTNLSRMHSICRLMEHHLPPPLNRVHAEAPSEEAETSTDGKAADQPTDALGDSATAFSKSTPDLQVAIASIALLSFVVDTNDSAKQLLVVGEAIPLVLMILKTFLDGETLLVAECSYLLGVFSHQNSPGCWEIVQAGGLEIMNNVLDSYMEQTKIQYWILVTIGNIAYTCDTPEQQDFLECESHRLLLIDMICRCRIQFLVRQNELELDLTHERQRLEHLQATHIGEEMRNELDACEMTVLAIEAVLAEVGSHNVAETADYALRYLMTPEQARVQAASKRLMKKVLLRKLAMAHQKWVEVTIFERHCSIFRKFLRAVHDRQLIAAFRRWEAVVCEMRKHKTWSQAIGSGLAIDLNKKKRERYRMLVLQK</sequence>
<dbReference type="SUPFAM" id="SSF48371">
    <property type="entry name" value="ARM repeat"/>
    <property type="match status" value="1"/>
</dbReference>
<dbReference type="PROSITE" id="PS50020">
    <property type="entry name" value="WW_DOMAIN_2"/>
    <property type="match status" value="1"/>
</dbReference>
<evidence type="ECO:0000256" key="1">
    <source>
        <dbReference type="SAM" id="MobiDB-lite"/>
    </source>
</evidence>
<dbReference type="InterPro" id="IPR013783">
    <property type="entry name" value="Ig-like_fold"/>
</dbReference>
<gene>
    <name evidence="4" type="ORF">N0F65_003736</name>
</gene>
<protein>
    <recommendedName>
        <fullName evidence="6">Fibronectin type-III domain-containing protein</fullName>
    </recommendedName>
</protein>
<keyword evidence="5" id="KW-1185">Reference proteome</keyword>
<dbReference type="InterPro" id="IPR009003">
    <property type="entry name" value="Peptidase_S1_PA"/>
</dbReference>
<proteinExistence type="predicted"/>
<reference evidence="4" key="2">
    <citation type="journal article" date="2023" name="Microbiol Resour">
        <title>Decontamination and Annotation of the Draft Genome Sequence of the Oomycete Lagenidium giganteum ARSEF 373.</title>
        <authorList>
            <person name="Morgan W.R."/>
            <person name="Tartar A."/>
        </authorList>
    </citation>
    <scope>NUCLEOTIDE SEQUENCE</scope>
    <source>
        <strain evidence="4">ARSEF 373</strain>
    </source>
</reference>
<evidence type="ECO:0008006" key="6">
    <source>
        <dbReference type="Google" id="ProtNLM"/>
    </source>
</evidence>
<evidence type="ECO:0000313" key="4">
    <source>
        <dbReference type="EMBL" id="DBA00070.1"/>
    </source>
</evidence>
<feature type="region of interest" description="Disordered" evidence="1">
    <location>
        <begin position="1"/>
        <end position="49"/>
    </location>
</feature>
<feature type="compositionally biased region" description="Polar residues" evidence="1">
    <location>
        <begin position="12"/>
        <end position="24"/>
    </location>
</feature>
<dbReference type="InterPro" id="IPR036020">
    <property type="entry name" value="WW_dom_sf"/>
</dbReference>
<dbReference type="PROSITE" id="PS50853">
    <property type="entry name" value="FN3"/>
    <property type="match status" value="1"/>
</dbReference>
<dbReference type="Gene3D" id="2.60.40.10">
    <property type="entry name" value="Immunoglobulins"/>
    <property type="match status" value="1"/>
</dbReference>
<feature type="domain" description="Fibronectin type-III" evidence="3">
    <location>
        <begin position="429"/>
        <end position="531"/>
    </location>
</feature>
<dbReference type="Gene3D" id="1.25.10.10">
    <property type="entry name" value="Leucine-rich Repeat Variant"/>
    <property type="match status" value="1"/>
</dbReference>
<dbReference type="InterPro" id="IPR001202">
    <property type="entry name" value="WW_dom"/>
</dbReference>
<dbReference type="InterPro" id="IPR011989">
    <property type="entry name" value="ARM-like"/>
</dbReference>
<evidence type="ECO:0000313" key="5">
    <source>
        <dbReference type="Proteomes" id="UP001146120"/>
    </source>
</evidence>
<dbReference type="CDD" id="cd00201">
    <property type="entry name" value="WW"/>
    <property type="match status" value="1"/>
</dbReference>
<accession>A0AAV2Z368</accession>
<dbReference type="EMBL" id="DAKRPA010000071">
    <property type="protein sequence ID" value="DBA00070.1"/>
    <property type="molecule type" value="Genomic_DNA"/>
</dbReference>
<dbReference type="SMART" id="SM00456">
    <property type="entry name" value="WW"/>
    <property type="match status" value="1"/>
</dbReference>
<feature type="region of interest" description="Disordered" evidence="1">
    <location>
        <begin position="658"/>
        <end position="677"/>
    </location>
</feature>
<dbReference type="InterPro" id="IPR036116">
    <property type="entry name" value="FN3_sf"/>
</dbReference>
<dbReference type="Pfam" id="PF00397">
    <property type="entry name" value="WW"/>
    <property type="match status" value="1"/>
</dbReference>
<dbReference type="PROSITE" id="PS50096">
    <property type="entry name" value="IQ"/>
    <property type="match status" value="2"/>
</dbReference>
<organism evidence="4 5">
    <name type="scientific">Lagenidium giganteum</name>
    <dbReference type="NCBI Taxonomy" id="4803"/>
    <lineage>
        <taxon>Eukaryota</taxon>
        <taxon>Sar</taxon>
        <taxon>Stramenopiles</taxon>
        <taxon>Oomycota</taxon>
        <taxon>Peronosporomycetes</taxon>
        <taxon>Pythiales</taxon>
        <taxon>Pythiaceae</taxon>
    </lineage>
</organism>
<dbReference type="Gene3D" id="2.20.70.10">
    <property type="match status" value="1"/>
</dbReference>
<dbReference type="InterPro" id="IPR016024">
    <property type="entry name" value="ARM-type_fold"/>
</dbReference>
<dbReference type="Proteomes" id="UP001146120">
    <property type="component" value="Unassembled WGS sequence"/>
</dbReference>
<dbReference type="SUPFAM" id="SSF51045">
    <property type="entry name" value="WW domain"/>
    <property type="match status" value="1"/>
</dbReference>